<gene>
    <name evidence="3" type="ORF">NC653_037879</name>
</gene>
<proteinExistence type="predicted"/>
<evidence type="ECO:0000256" key="1">
    <source>
        <dbReference type="SAM" id="MobiDB-lite"/>
    </source>
</evidence>
<name>A0AAD6PSG6_9ROSI</name>
<comment type="caution">
    <text evidence="3">The sequence shown here is derived from an EMBL/GenBank/DDBJ whole genome shotgun (WGS) entry which is preliminary data.</text>
</comment>
<evidence type="ECO:0000256" key="2">
    <source>
        <dbReference type="SAM" id="Phobius"/>
    </source>
</evidence>
<keyword evidence="4" id="KW-1185">Reference proteome</keyword>
<sequence>MSLSLLLTSTRPPLLDHSQKPPKNSPFLHIQISEINLPTLTLGSGSLHEESASFYPLYVTAGGILACFNPSAFSWFVKRGPASYS</sequence>
<dbReference type="EMBL" id="JAQIZT010000017">
    <property type="protein sequence ID" value="KAJ6959651.1"/>
    <property type="molecule type" value="Genomic_DNA"/>
</dbReference>
<feature type="transmembrane region" description="Helical" evidence="2">
    <location>
        <begin position="55"/>
        <end position="77"/>
    </location>
</feature>
<feature type="compositionally biased region" description="Low complexity" evidence="1">
    <location>
        <begin position="1"/>
        <end position="15"/>
    </location>
</feature>
<reference evidence="3" key="1">
    <citation type="journal article" date="2023" name="Mol. Ecol. Resour.">
        <title>Chromosome-level genome assembly of a triploid poplar Populus alba 'Berolinensis'.</title>
        <authorList>
            <person name="Chen S."/>
            <person name="Yu Y."/>
            <person name="Wang X."/>
            <person name="Wang S."/>
            <person name="Zhang T."/>
            <person name="Zhou Y."/>
            <person name="He R."/>
            <person name="Meng N."/>
            <person name="Wang Y."/>
            <person name="Liu W."/>
            <person name="Liu Z."/>
            <person name="Liu J."/>
            <person name="Guo Q."/>
            <person name="Huang H."/>
            <person name="Sederoff R.R."/>
            <person name="Wang G."/>
            <person name="Qu G."/>
            <person name="Chen S."/>
        </authorList>
    </citation>
    <scope>NUCLEOTIDE SEQUENCE</scope>
    <source>
        <strain evidence="3">SC-2020</strain>
    </source>
</reference>
<accession>A0AAD6PSG6</accession>
<keyword evidence="2" id="KW-0812">Transmembrane</keyword>
<dbReference type="AlphaFoldDB" id="A0AAD6PSG6"/>
<dbReference type="Proteomes" id="UP001164929">
    <property type="component" value="Chromosome 17"/>
</dbReference>
<organism evidence="3 4">
    <name type="scientific">Populus alba x Populus x berolinensis</name>
    <dbReference type="NCBI Taxonomy" id="444605"/>
    <lineage>
        <taxon>Eukaryota</taxon>
        <taxon>Viridiplantae</taxon>
        <taxon>Streptophyta</taxon>
        <taxon>Embryophyta</taxon>
        <taxon>Tracheophyta</taxon>
        <taxon>Spermatophyta</taxon>
        <taxon>Magnoliopsida</taxon>
        <taxon>eudicotyledons</taxon>
        <taxon>Gunneridae</taxon>
        <taxon>Pentapetalae</taxon>
        <taxon>rosids</taxon>
        <taxon>fabids</taxon>
        <taxon>Malpighiales</taxon>
        <taxon>Salicaceae</taxon>
        <taxon>Saliceae</taxon>
        <taxon>Populus</taxon>
    </lineage>
</organism>
<protein>
    <submittedName>
        <fullName evidence="3">Uncharacterized protein</fullName>
    </submittedName>
</protein>
<evidence type="ECO:0000313" key="3">
    <source>
        <dbReference type="EMBL" id="KAJ6959651.1"/>
    </source>
</evidence>
<keyword evidence="2" id="KW-1133">Transmembrane helix</keyword>
<evidence type="ECO:0000313" key="4">
    <source>
        <dbReference type="Proteomes" id="UP001164929"/>
    </source>
</evidence>
<feature type="region of interest" description="Disordered" evidence="1">
    <location>
        <begin position="1"/>
        <end position="22"/>
    </location>
</feature>
<keyword evidence="2" id="KW-0472">Membrane</keyword>